<dbReference type="PROSITE" id="PS00132">
    <property type="entry name" value="CARBOXYPEPT_ZN_1"/>
    <property type="match status" value="1"/>
</dbReference>
<gene>
    <name evidence="11" type="ORF">K6Q96_08060</name>
</gene>
<name>A0ABY4WY72_9GAMM</name>
<dbReference type="RefSeq" id="WP_251879367.1">
    <property type="nucleotide sequence ID" value="NZ_CP082275.1"/>
</dbReference>
<evidence type="ECO:0000256" key="6">
    <source>
        <dbReference type="ARBA" id="ARBA00022833"/>
    </source>
</evidence>
<evidence type="ECO:0000256" key="4">
    <source>
        <dbReference type="ARBA" id="ARBA00022723"/>
    </source>
</evidence>
<evidence type="ECO:0000256" key="3">
    <source>
        <dbReference type="ARBA" id="ARBA00022670"/>
    </source>
</evidence>
<dbReference type="InterPro" id="IPR013783">
    <property type="entry name" value="Ig-like_fold"/>
</dbReference>
<dbReference type="SMART" id="SM00631">
    <property type="entry name" value="Zn_pept"/>
    <property type="match status" value="1"/>
</dbReference>
<evidence type="ECO:0000313" key="11">
    <source>
        <dbReference type="EMBL" id="USH03932.1"/>
    </source>
</evidence>
<keyword evidence="12" id="KW-1185">Reference proteome</keyword>
<dbReference type="InterPro" id="IPR036116">
    <property type="entry name" value="FN3_sf"/>
</dbReference>
<evidence type="ECO:0000256" key="7">
    <source>
        <dbReference type="ARBA" id="ARBA00023049"/>
    </source>
</evidence>
<accession>A0ABY4WY72</accession>
<dbReference type="PANTHER" id="PTHR11705">
    <property type="entry name" value="PROTEASE FAMILY M14 CARBOXYPEPTIDASE A,B"/>
    <property type="match status" value="1"/>
</dbReference>
<keyword evidence="7" id="KW-0482">Metalloprotease</keyword>
<dbReference type="SUPFAM" id="SSF49265">
    <property type="entry name" value="Fibronectin type III"/>
    <property type="match status" value="1"/>
</dbReference>
<dbReference type="Proteomes" id="UP001056255">
    <property type="component" value="Chromosome I"/>
</dbReference>
<dbReference type="CDD" id="cd00063">
    <property type="entry name" value="FN3"/>
    <property type="match status" value="1"/>
</dbReference>
<proteinExistence type="inferred from homology"/>
<dbReference type="SUPFAM" id="SSF53187">
    <property type="entry name" value="Zn-dependent exopeptidases"/>
    <property type="match status" value="1"/>
</dbReference>
<sequence length="886" mass="100888">MKKQYFCYRQTQEFLEQAAASHPELIQLQSIGETHEGRPILLATLSQNVAFSHLKPALLYTGTVHAREWIGNELAVAFIQYVLDNYQTNPDVIDALSRNTLYMVPCLNPDGFEYSHNHFSFWRKNRRDNGDGTFGVDLNRNFDVNFRQSVQTNSNVYGGPNAFSEPETQAIKRFVEAHNNIRIALDYHSQGNVFFPAHKFNHEAEIEGTDLNILCANMAQEIFKVTKRRYGIHRGKPPANLIHGSGREWYYSRGILATVVEVGSRNIPDYLINMTQSVDENIPALLYAWRNAINYSHLAPSRPEQFTVRRVGSSYAELLWQSTENEHNCYYQIFRSESQKAPCGNENLIGITSQTEFTDKQLKPGKSYYYNLRKVDKLNKISSPFAPELRIKTALDKADCSFTLFPTPDKVGYVGEQTKNNRDHFGNNSLFVGVNSTKGICYGVIDYDLSRLPEDADIAAAEFSLYPMNRVGAKIENYGEWSVSILDPEAVTDITSFEQIHHAPVIQTLGDTIDSDRLTQGIWNSWSFSGVEKRLFEQLLTRGRLLLRIQGPSQLPIGNDSQMMQFDIGYGRFGGGIHYRPSLYVIYQRKPSTLQLAASHCHTFECDGINHQRLATGYDALGQPEIGQMVFKLPKMVDENEFVVTEASVVLEVESSQSVESSMRFCVGIIDTNPDNDVLPEMLEELEYVGYEVSSQDLARHHTQTFLFDSSARQLLEEMYFDEREIRLVIMPTSESNPIDSRVIWKTALSGESMSPKLVLTYVERRKTALPGPTDLTAHVEDGVVKLSWTNPNDPAWVGCYVVRNSFHPPRNFFDGVKLYAGKDNYTYDRFGNSNKAKYYSVFSYDDVPNYSTPTTLSFSSDEVTEVFFQEFEAQDEVEQRYRDGD</sequence>
<comment type="similarity">
    <text evidence="2 8">Belongs to the peptidase M14 family.</text>
</comment>
<evidence type="ECO:0000256" key="2">
    <source>
        <dbReference type="ARBA" id="ARBA00005988"/>
    </source>
</evidence>
<keyword evidence="4" id="KW-0479">Metal-binding</keyword>
<evidence type="ECO:0000259" key="9">
    <source>
        <dbReference type="PROSITE" id="PS50853"/>
    </source>
</evidence>
<dbReference type="PANTHER" id="PTHR11705:SF143">
    <property type="entry name" value="SLL0236 PROTEIN"/>
    <property type="match status" value="1"/>
</dbReference>
<feature type="domain" description="Peptidase M14" evidence="10">
    <location>
        <begin position="4"/>
        <end position="292"/>
    </location>
</feature>
<dbReference type="Pfam" id="PF00246">
    <property type="entry name" value="Peptidase_M14"/>
    <property type="match status" value="1"/>
</dbReference>
<dbReference type="PROSITE" id="PS50853">
    <property type="entry name" value="FN3"/>
    <property type="match status" value="1"/>
</dbReference>
<dbReference type="InterPro" id="IPR003961">
    <property type="entry name" value="FN3_dom"/>
</dbReference>
<dbReference type="PROSITE" id="PS52035">
    <property type="entry name" value="PEPTIDASE_M14"/>
    <property type="match status" value="1"/>
</dbReference>
<evidence type="ECO:0000259" key="10">
    <source>
        <dbReference type="PROSITE" id="PS52035"/>
    </source>
</evidence>
<reference evidence="11" key="1">
    <citation type="submission" date="2021-08" db="EMBL/GenBank/DDBJ databases">
        <authorList>
            <person name="Sakaguchi M."/>
            <person name="Kikuchi T."/>
            <person name="Urbanczyk H."/>
        </authorList>
    </citation>
    <scope>NUCLEOTIDE SEQUENCE</scope>
    <source>
        <strain evidence="11">020920N</strain>
    </source>
</reference>
<dbReference type="Gene3D" id="2.60.40.10">
    <property type="entry name" value="Immunoglobulins"/>
    <property type="match status" value="2"/>
</dbReference>
<dbReference type="EMBL" id="CP082275">
    <property type="protein sequence ID" value="USH03932.1"/>
    <property type="molecule type" value="Genomic_DNA"/>
</dbReference>
<dbReference type="InterPro" id="IPR000834">
    <property type="entry name" value="Peptidase_M14"/>
</dbReference>
<dbReference type="Gene3D" id="3.40.630.10">
    <property type="entry name" value="Zn peptidases"/>
    <property type="match status" value="1"/>
</dbReference>
<organism evidence="11 12">
    <name type="scientific">Grimontia kaedaensis</name>
    <dbReference type="NCBI Taxonomy" id="2872157"/>
    <lineage>
        <taxon>Bacteria</taxon>
        <taxon>Pseudomonadati</taxon>
        <taxon>Pseudomonadota</taxon>
        <taxon>Gammaproteobacteria</taxon>
        <taxon>Vibrionales</taxon>
        <taxon>Vibrionaceae</taxon>
        <taxon>Grimontia</taxon>
    </lineage>
</organism>
<protein>
    <submittedName>
        <fullName evidence="11">Peptidase</fullName>
    </submittedName>
</protein>
<evidence type="ECO:0000313" key="12">
    <source>
        <dbReference type="Proteomes" id="UP001056255"/>
    </source>
</evidence>
<comment type="caution">
    <text evidence="8">Lacks conserved residue(s) required for the propagation of feature annotation.</text>
</comment>
<dbReference type="PRINTS" id="PR00765">
    <property type="entry name" value="CRBOXYPTASEA"/>
</dbReference>
<comment type="cofactor">
    <cofactor evidence="1">
        <name>Zn(2+)</name>
        <dbReference type="ChEBI" id="CHEBI:29105"/>
    </cofactor>
</comment>
<evidence type="ECO:0000256" key="5">
    <source>
        <dbReference type="ARBA" id="ARBA00022801"/>
    </source>
</evidence>
<keyword evidence="6" id="KW-0862">Zinc</keyword>
<keyword evidence="3" id="KW-0645">Protease</keyword>
<evidence type="ECO:0000256" key="1">
    <source>
        <dbReference type="ARBA" id="ARBA00001947"/>
    </source>
</evidence>
<dbReference type="InterPro" id="IPR057246">
    <property type="entry name" value="CARBOXYPEPT_ZN_1"/>
</dbReference>
<feature type="domain" description="Fibronectin type-III" evidence="9">
    <location>
        <begin position="302"/>
        <end position="396"/>
    </location>
</feature>
<keyword evidence="5" id="KW-0378">Hydrolase</keyword>
<evidence type="ECO:0000256" key="8">
    <source>
        <dbReference type="PROSITE-ProRule" id="PRU01379"/>
    </source>
</evidence>